<accession>A0A1T4RX57</accession>
<dbReference type="AlphaFoldDB" id="A0A1T4RX57"/>
<evidence type="ECO:0000259" key="1">
    <source>
        <dbReference type="Pfam" id="PF03432"/>
    </source>
</evidence>
<dbReference type="Pfam" id="PF03432">
    <property type="entry name" value="Relaxase"/>
    <property type="match status" value="1"/>
</dbReference>
<organism evidence="2 3">
    <name type="scientific">Segatella oulorum</name>
    <dbReference type="NCBI Taxonomy" id="28136"/>
    <lineage>
        <taxon>Bacteria</taxon>
        <taxon>Pseudomonadati</taxon>
        <taxon>Bacteroidota</taxon>
        <taxon>Bacteroidia</taxon>
        <taxon>Bacteroidales</taxon>
        <taxon>Prevotellaceae</taxon>
        <taxon>Segatella</taxon>
    </lineage>
</organism>
<evidence type="ECO:0000313" key="2">
    <source>
        <dbReference type="EMBL" id="SKA20543.1"/>
    </source>
</evidence>
<evidence type="ECO:0000313" key="3">
    <source>
        <dbReference type="Proteomes" id="UP000190065"/>
    </source>
</evidence>
<protein>
    <submittedName>
        <fullName evidence="2">Relaxase/Mobilisation nuclease domain-containing protein</fullName>
    </submittedName>
</protein>
<reference evidence="2 3" key="1">
    <citation type="submission" date="2017-02" db="EMBL/GenBank/DDBJ databases">
        <authorList>
            <person name="Peterson S.W."/>
        </authorList>
    </citation>
    <scope>NUCLEOTIDE SEQUENCE [LARGE SCALE GENOMIC DNA]</scope>
    <source>
        <strain evidence="2 3">ATCC 43324</strain>
    </source>
</reference>
<dbReference type="eggNOG" id="COG3843">
    <property type="taxonomic scope" value="Bacteria"/>
</dbReference>
<name>A0A1T4RX57_9BACT</name>
<feature type="domain" description="MobA/VirD2-like nuclease" evidence="1">
    <location>
        <begin position="17"/>
        <end position="146"/>
    </location>
</feature>
<dbReference type="Proteomes" id="UP000190065">
    <property type="component" value="Unassembled WGS sequence"/>
</dbReference>
<dbReference type="STRING" id="28136.SAMN02745202_02472"/>
<sequence length="311" mass="36124">MIAKITKRDNAKRIVDYDLNDEKQAKLIASKGICTINHETMAQSLSVNHLLHPEVKKYVGHISLSFALQDSNRMTDIFMADIAKEYLEKMGIIHTSYMVTRHYDHNYAHCHIAFSRIDDEGKVISDKFDFKRNVEVCRELTLAHGLYMAKAKEQVKEERLREPAKTKYQLYHILIRELEHCRHWEQLIAALEKEGITVEFKTKGNTNEVQGVIFTKGKYRFNGSKIDRCLSFSKITARLRANLYAYNRSRFYYQQEPHLPSIRLPSGTVLRIPPTAMNASVNHNPADNRNGKRWEDMTEMEKQAVSKGYSI</sequence>
<dbReference type="RefSeq" id="WP_025071160.1">
    <property type="nucleotide sequence ID" value="NZ_FUXK01000042.1"/>
</dbReference>
<proteinExistence type="predicted"/>
<gene>
    <name evidence="2" type="ORF">SAMN02745202_02472</name>
</gene>
<dbReference type="EMBL" id="FUXK01000042">
    <property type="protein sequence ID" value="SKA20543.1"/>
    <property type="molecule type" value="Genomic_DNA"/>
</dbReference>
<dbReference type="InterPro" id="IPR005094">
    <property type="entry name" value="Endonuclease_MobA/VirD2"/>
</dbReference>